<accession>F7NQ05</accession>
<gene>
    <name evidence="1" type="ORF">ALO_21012</name>
</gene>
<evidence type="ECO:0000313" key="1">
    <source>
        <dbReference type="EMBL" id="EGO61882.1"/>
    </source>
</evidence>
<organism evidence="1 2">
    <name type="scientific">Acetonema longum DSM 6540</name>
    <dbReference type="NCBI Taxonomy" id="1009370"/>
    <lineage>
        <taxon>Bacteria</taxon>
        <taxon>Bacillati</taxon>
        <taxon>Bacillota</taxon>
        <taxon>Negativicutes</taxon>
        <taxon>Acetonemataceae</taxon>
        <taxon>Acetonema</taxon>
    </lineage>
</organism>
<evidence type="ECO:0000313" key="2">
    <source>
        <dbReference type="Proteomes" id="UP000003240"/>
    </source>
</evidence>
<reference evidence="1 2" key="1">
    <citation type="journal article" date="2011" name="EMBO J.">
        <title>Structural diversity of bacterial flagellar motors.</title>
        <authorList>
            <person name="Chen S."/>
            <person name="Beeby M."/>
            <person name="Murphy G.E."/>
            <person name="Leadbetter J.R."/>
            <person name="Hendrixson D.R."/>
            <person name="Briegel A."/>
            <person name="Li Z."/>
            <person name="Shi J."/>
            <person name="Tocheva E.I."/>
            <person name="Muller A."/>
            <person name="Dobro M.J."/>
            <person name="Jensen G.J."/>
        </authorList>
    </citation>
    <scope>NUCLEOTIDE SEQUENCE [LARGE SCALE GENOMIC DNA]</scope>
    <source>
        <strain evidence="1 2">DSM 6540</strain>
    </source>
</reference>
<dbReference type="EMBL" id="AFGF01000270">
    <property type="protein sequence ID" value="EGO61882.1"/>
    <property type="molecule type" value="Genomic_DNA"/>
</dbReference>
<sequence length="53" mass="6230">MIMYIQIKLMMQGTRNLLKNTYGLESETVQKGSDARRDEDARESCTFVFVRVR</sequence>
<proteinExistence type="predicted"/>
<protein>
    <submittedName>
        <fullName evidence="1">Uncharacterized protein</fullName>
    </submittedName>
</protein>
<name>F7NQ05_9FIRM</name>
<keyword evidence="2" id="KW-1185">Reference proteome</keyword>
<dbReference type="AlphaFoldDB" id="F7NQ05"/>
<comment type="caution">
    <text evidence="1">The sequence shown here is derived from an EMBL/GenBank/DDBJ whole genome shotgun (WGS) entry which is preliminary data.</text>
</comment>
<dbReference type="Proteomes" id="UP000003240">
    <property type="component" value="Unassembled WGS sequence"/>
</dbReference>
<dbReference type="STRING" id="1009370.ALO_21012"/>